<reference evidence="2" key="1">
    <citation type="submission" date="2018-11" db="EMBL/GenBank/DDBJ databases">
        <title>FDA dAtabase for Regulatory Grade micrObial Sequences (FDA-ARGOS): Supporting development and validation of Infectious Disease Dx tests.</title>
        <authorList>
            <person name="Goldberg B."/>
            <person name="Campos J."/>
            <person name="Tallon L."/>
            <person name="Sadzewicz L."/>
            <person name="Zhao X."/>
            <person name="Vavikolanu K."/>
            <person name="Mehta A."/>
            <person name="Aluvathingal J."/>
            <person name="Nadendla S."/>
            <person name="Geyer C."/>
            <person name="Nandy P."/>
            <person name="Yan Y."/>
            <person name="Sichtig H."/>
        </authorList>
    </citation>
    <scope>NUCLEOTIDE SEQUENCE [LARGE SCALE GENOMIC DNA]</scope>
    <source>
        <strain evidence="2">FDAARGOS_614</strain>
        <plasmid evidence="2">unnamed2</plasmid>
    </source>
</reference>
<dbReference type="EMBL" id="CP033971">
    <property type="protein sequence ID" value="AZG17111.1"/>
    <property type="molecule type" value="Genomic_DNA"/>
</dbReference>
<evidence type="ECO:0000313" key="1">
    <source>
        <dbReference type="EMBL" id="AZG17111.1"/>
    </source>
</evidence>
<name>A0A3G8H9C8_9BURK</name>
<dbReference type="InterPro" id="IPR056113">
    <property type="entry name" value="DUF7696"/>
</dbReference>
<proteinExistence type="predicted"/>
<organism evidence="1 2">
    <name type="scientific">Cupriavidus pauculus</name>
    <dbReference type="NCBI Taxonomy" id="82633"/>
    <lineage>
        <taxon>Bacteria</taxon>
        <taxon>Pseudomonadati</taxon>
        <taxon>Pseudomonadota</taxon>
        <taxon>Betaproteobacteria</taxon>
        <taxon>Burkholderiales</taxon>
        <taxon>Burkholderiaceae</taxon>
        <taxon>Cupriavidus</taxon>
    </lineage>
</organism>
<dbReference type="Pfam" id="PF24751">
    <property type="entry name" value="DUF7696"/>
    <property type="match status" value="1"/>
</dbReference>
<evidence type="ECO:0000313" key="2">
    <source>
        <dbReference type="Proteomes" id="UP000270411"/>
    </source>
</evidence>
<accession>A0A3G8H9C8</accession>
<dbReference type="KEGG" id="cpau:EHF44_26895"/>
<keyword evidence="1" id="KW-0614">Plasmid</keyword>
<protein>
    <submittedName>
        <fullName evidence="1">Uncharacterized protein</fullName>
    </submittedName>
</protein>
<gene>
    <name evidence="1" type="ORF">EHF44_26895</name>
</gene>
<geneLocation type="plasmid" evidence="1">
    <name>unnamed2</name>
</geneLocation>
<dbReference type="Proteomes" id="UP000270411">
    <property type="component" value="Plasmid unnamed2"/>
</dbReference>
<dbReference type="AlphaFoldDB" id="A0A3G8H9C8"/>
<dbReference type="OrthoDB" id="8926476at2"/>
<sequence length="102" mass="11424">MHQDTEISAAIAATLNLRRPEYKDMPQAWRSLCEAAYVASLPEVARNDFLNRVTTQRGADTALRLREHAASLRARVVLFLERRNYPCMHPSPTASPADAEAC</sequence>